<reference evidence="1 2" key="1">
    <citation type="submission" date="2016-03" db="EMBL/GenBank/DDBJ databases">
        <title>Comparison of Bacillus endophyticus and B. anthracis characteristics using whole genome sequence analysis and microbiological techniques.</title>
        <authorList>
            <person name="Lekota K.E."/>
            <person name="Mafofo J."/>
            <person name="Rees J."/>
            <person name="Muchadeyi F.C."/>
            <person name="Madoroba E."/>
            <person name="Van Heerden H."/>
        </authorList>
    </citation>
    <scope>NUCLEOTIDE SEQUENCE [LARGE SCALE GENOMIC DNA]</scope>
    <source>
        <strain evidence="1 2">3631_10C</strain>
    </source>
</reference>
<dbReference type="Gene3D" id="1.25.40.10">
    <property type="entry name" value="Tetratricopeptide repeat domain"/>
    <property type="match status" value="1"/>
</dbReference>
<name>A0AAX1QBQ6_9BACI</name>
<sequence length="334" mass="39007">MDRSMKSPDEDKMILFPNLTERLIEKATSLMKEEDFQAALSLFLQGLELEEENEQMQYGAVVCFFEMGNLTEAKSYCKKLLHGATDNYYEVLQIYLTILVQQSDYAEAFSFVEALLQEQDVPTPYAQHFKHLMSFCEAQMNGAETTTNTAQSEVFPNLSLYKEEKQLLLLQEIKGMNLAYFEKELNEALIHSSVHPYVKSALLNEIVNQKVQGKWKVQKFSHQNTYDTKDLENLLRHPFIGEVEKRLEDELFHHNPTLYQMVTDVWKRYLFVVFPFIPTEKEDLWACGLHLLLLEIGNVETAKEEVMELYNVNELDLKKIMNHLKEVETYTTVE</sequence>
<dbReference type="Proteomes" id="UP000250174">
    <property type="component" value="Unassembled WGS sequence"/>
</dbReference>
<accession>A0AAX1QBQ6</accession>
<evidence type="ECO:0008006" key="3">
    <source>
        <dbReference type="Google" id="ProtNLM"/>
    </source>
</evidence>
<dbReference type="SUPFAM" id="SSF116965">
    <property type="entry name" value="Hypothetical protein MPN330"/>
    <property type="match status" value="1"/>
</dbReference>
<organism evidence="1 2">
    <name type="scientific">Priestia endophytica</name>
    <dbReference type="NCBI Taxonomy" id="135735"/>
    <lineage>
        <taxon>Bacteria</taxon>
        <taxon>Bacillati</taxon>
        <taxon>Bacillota</taxon>
        <taxon>Bacilli</taxon>
        <taxon>Bacillales</taxon>
        <taxon>Bacillaceae</taxon>
        <taxon>Priestia</taxon>
    </lineage>
</organism>
<dbReference type="AlphaFoldDB" id="A0AAX1QBQ6"/>
<evidence type="ECO:0000313" key="2">
    <source>
        <dbReference type="Proteomes" id="UP000250174"/>
    </source>
</evidence>
<dbReference type="InterPro" id="IPR011990">
    <property type="entry name" value="TPR-like_helical_dom_sf"/>
</dbReference>
<evidence type="ECO:0000313" key="1">
    <source>
        <dbReference type="EMBL" id="RAS77786.1"/>
    </source>
</evidence>
<dbReference type="Pfam" id="PF14559">
    <property type="entry name" value="TPR_19"/>
    <property type="match status" value="1"/>
</dbReference>
<protein>
    <recommendedName>
        <fullName evidence="3">Tetratricopeptide repeat protein</fullName>
    </recommendedName>
</protein>
<comment type="caution">
    <text evidence="1">The sequence shown here is derived from an EMBL/GenBank/DDBJ whole genome shotgun (WGS) entry which is preliminary data.</text>
</comment>
<gene>
    <name evidence="1" type="ORF">A3864_10770</name>
</gene>
<proteinExistence type="predicted"/>
<dbReference type="EMBL" id="LVYK01000018">
    <property type="protein sequence ID" value="RAS77786.1"/>
    <property type="molecule type" value="Genomic_DNA"/>
</dbReference>
<dbReference type="SUPFAM" id="SSF48452">
    <property type="entry name" value="TPR-like"/>
    <property type="match status" value="1"/>
</dbReference>